<comment type="caution">
    <text evidence="3">The sequence shown here is derived from an EMBL/GenBank/DDBJ whole genome shotgun (WGS) entry which is preliminary data.</text>
</comment>
<dbReference type="PANTHER" id="PTHR41248:SF1">
    <property type="entry name" value="NORD PROTEIN"/>
    <property type="match status" value="1"/>
</dbReference>
<proteinExistence type="predicted"/>
<dbReference type="RefSeq" id="WP_112708782.1">
    <property type="nucleotide sequence ID" value="NZ_QMEU01000032.1"/>
</dbReference>
<dbReference type="PANTHER" id="PTHR41248">
    <property type="entry name" value="NORD PROTEIN"/>
    <property type="match status" value="1"/>
</dbReference>
<accession>A0A329KIE2</accession>
<dbReference type="PROSITE" id="PS50234">
    <property type="entry name" value="VWFA"/>
    <property type="match status" value="1"/>
</dbReference>
<gene>
    <name evidence="3" type="ORF">DQP58_13030</name>
</gene>
<evidence type="ECO:0000313" key="3">
    <source>
        <dbReference type="EMBL" id="RAU95009.1"/>
    </source>
</evidence>
<reference evidence="3 4" key="1">
    <citation type="submission" date="2018-06" db="EMBL/GenBank/DDBJ databases">
        <title>NTM in soil in Japan.</title>
        <authorList>
            <person name="Ohya K."/>
        </authorList>
    </citation>
    <scope>NUCLEOTIDE SEQUENCE [LARGE SCALE GENOMIC DNA]</scope>
    <source>
        <strain evidence="3 4">GF76</strain>
    </source>
</reference>
<protein>
    <submittedName>
        <fullName evidence="3">MorD protein</fullName>
    </submittedName>
</protein>
<evidence type="ECO:0000313" key="4">
    <source>
        <dbReference type="Proteomes" id="UP000250347"/>
    </source>
</evidence>
<organism evidence="3 4">
    <name type="scientific">Mycobacterium colombiense</name>
    <dbReference type="NCBI Taxonomy" id="339268"/>
    <lineage>
        <taxon>Bacteria</taxon>
        <taxon>Bacillati</taxon>
        <taxon>Actinomycetota</taxon>
        <taxon>Actinomycetes</taxon>
        <taxon>Mycobacteriales</taxon>
        <taxon>Mycobacteriaceae</taxon>
        <taxon>Mycobacterium</taxon>
        <taxon>Mycobacterium avium complex (MAC)</taxon>
    </lineage>
</organism>
<feature type="region of interest" description="Disordered" evidence="1">
    <location>
        <begin position="194"/>
        <end position="231"/>
    </location>
</feature>
<sequence>MIDQSDGHAMALERGCSVTAVALSDQRREGVRLVTGERRCFGLNAALKFVHVPYPAPQLSGPDWTRRTLTCGVALQCSPSKERVTEYRLNELSARELRALTLVEAGVALGWIASRWPGLLPEVRRLLPEVRTEAGDMAAVEMLNRAMALAATSQELTIHPLLGSLPLAYTAPHGLADKLRRSFGRMPWTTTQKRLPRPYSVPVGGDGGVRNPNLPPPSRPQDNDLDVTPEHRPGIPYPEWNMWTKRFMRDHVAVIEHSDGRHARRPVPVAVDVRKWFEEHTHRAMTNRLEDGSDLDVDQYVNHYIDLATGEAKEPKVFRDLLPSSRDVTTALLLDGSSSLGVHGGRVFQLELSCADALSRAMTLARERHGVFVFTGNTRHRVEVRCLKDFDDRRFVPPSGLGLSTRGYTRLGAPLRHLTSRLLAQASERRLLIVIGDGLISDEGYEGRYAWADAAHAVEEANEAGVSMYYVGVGPTRVDPLPEVFGPRRSQRIRRIEELPRVLAHVHRELVTA</sequence>
<dbReference type="InterPro" id="IPR002035">
    <property type="entry name" value="VWF_A"/>
</dbReference>
<dbReference type="AlphaFoldDB" id="A0A329KIE2"/>
<dbReference type="Gene3D" id="3.40.50.410">
    <property type="entry name" value="von Willebrand factor, type A domain"/>
    <property type="match status" value="1"/>
</dbReference>
<dbReference type="InterPro" id="IPR036465">
    <property type="entry name" value="vWFA_dom_sf"/>
</dbReference>
<dbReference type="InterPro" id="IPR051928">
    <property type="entry name" value="NorD/CobT"/>
</dbReference>
<evidence type="ECO:0000256" key="1">
    <source>
        <dbReference type="SAM" id="MobiDB-lite"/>
    </source>
</evidence>
<evidence type="ECO:0000259" key="2">
    <source>
        <dbReference type="PROSITE" id="PS50234"/>
    </source>
</evidence>
<dbReference type="Proteomes" id="UP000250347">
    <property type="component" value="Unassembled WGS sequence"/>
</dbReference>
<dbReference type="EMBL" id="QMEU01000032">
    <property type="protein sequence ID" value="RAU95009.1"/>
    <property type="molecule type" value="Genomic_DNA"/>
</dbReference>
<name>A0A329KIE2_9MYCO</name>
<feature type="domain" description="VWFA" evidence="2">
    <location>
        <begin position="329"/>
        <end position="510"/>
    </location>
</feature>
<dbReference type="SUPFAM" id="SSF53300">
    <property type="entry name" value="vWA-like"/>
    <property type="match status" value="1"/>
</dbReference>